<dbReference type="Pfam" id="PF19578">
    <property type="entry name" value="DUF6090"/>
    <property type="match status" value="1"/>
</dbReference>
<dbReference type="Proteomes" id="UP001610100">
    <property type="component" value="Unassembled WGS sequence"/>
</dbReference>
<keyword evidence="3" id="KW-1185">Reference proteome</keyword>
<proteinExistence type="predicted"/>
<organism evidence="2 3">
    <name type="scientific">Gaetbulibacter aestuarii</name>
    <dbReference type="NCBI Taxonomy" id="1502358"/>
    <lineage>
        <taxon>Bacteria</taxon>
        <taxon>Pseudomonadati</taxon>
        <taxon>Bacteroidota</taxon>
        <taxon>Flavobacteriia</taxon>
        <taxon>Flavobacteriales</taxon>
        <taxon>Flavobacteriaceae</taxon>
        <taxon>Gaetbulibacter</taxon>
    </lineage>
</organism>
<name>A0ABW7MYA0_9FLAO</name>
<evidence type="ECO:0000256" key="1">
    <source>
        <dbReference type="SAM" id="Phobius"/>
    </source>
</evidence>
<dbReference type="RefSeq" id="WP_344739242.1">
    <property type="nucleotide sequence ID" value="NZ_BAABAY010000001.1"/>
</dbReference>
<protein>
    <submittedName>
        <fullName evidence="2">DUF6090 family protein</fullName>
    </submittedName>
</protein>
<feature type="transmembrane region" description="Helical" evidence="1">
    <location>
        <begin position="21"/>
        <end position="42"/>
    </location>
</feature>
<evidence type="ECO:0000313" key="2">
    <source>
        <dbReference type="EMBL" id="MFH6770747.1"/>
    </source>
</evidence>
<dbReference type="InterPro" id="IPR045749">
    <property type="entry name" value="DUF6090"/>
</dbReference>
<evidence type="ECO:0000313" key="3">
    <source>
        <dbReference type="Proteomes" id="UP001610100"/>
    </source>
</evidence>
<keyword evidence="1" id="KW-1133">Transmembrane helix</keyword>
<comment type="caution">
    <text evidence="2">The sequence shown here is derived from an EMBL/GenBank/DDBJ whole genome shotgun (WGS) entry which is preliminary data.</text>
</comment>
<sequence length="250" mass="29051">MIKFFRNIRQKLLKENKTTGYFKYAIGEIVLVVIGILIALNINNWNENLKDQVKKEKLMNALEVEFRVNLIQLDTVLSYDNKVLKSTQDFLKITGSTDIDTLAMPGMFQNLSWKWTFDPLNGALRSGISSGDIHLIKNDLLVKLLFGWEDVVSDARENEDRCVAVVINSKPLLEKYIRNLDYRRVWKSELPPSQFDSDYIGLLNDPLFEDYLTERYITMADALSELNVLREANKRMLDMIRSELKTEMDD</sequence>
<accession>A0ABW7MYA0</accession>
<keyword evidence="1" id="KW-0812">Transmembrane</keyword>
<gene>
    <name evidence="2" type="ORF">V8G58_02285</name>
</gene>
<reference evidence="2 3" key="1">
    <citation type="submission" date="2024-02" db="EMBL/GenBank/DDBJ databases">
        <title>A Gaetbulibacter species isolated from tidal flats and genomic insights of their niches.</title>
        <authorList>
            <person name="Ye Y."/>
        </authorList>
    </citation>
    <scope>NUCLEOTIDE SEQUENCE [LARGE SCALE GENOMIC DNA]</scope>
    <source>
        <strain evidence="2 3">KYW382</strain>
    </source>
</reference>
<dbReference type="EMBL" id="JBAWKB010000001">
    <property type="protein sequence ID" value="MFH6770747.1"/>
    <property type="molecule type" value="Genomic_DNA"/>
</dbReference>
<keyword evidence="1" id="KW-0472">Membrane</keyword>